<sequence>MATANSVLALIRAYRPYFRNPHDKVAFAVHASVLASGYVLTATGTPVFSDNALSSASTDEVGIEGWNSTDDDYGFLYRREENGVKKSLLVKCLVMGDKLIVDALVVGGGEEKPVNLQIDVDKYDGGSESTHYPDMYKNFGELVNRLNSGIVAKLDESSASCSSTRSKASGGSDDQGVGVTEPRGSQPYPSRPVYPQVPPFGESDLVPGGGAGMYPPRGTGIGGGMLIGPNDPRWFGGVDGHPGFPGAAPGVPPGARFDPYGPPGVPGFEPNRFIRNPRRPGGSTHPDLEHFGSGSDFI</sequence>
<reference evidence="14" key="1">
    <citation type="journal article" date="2023" name="Plant J.">
        <title>The genome of the king protea, Protea cynaroides.</title>
        <authorList>
            <person name="Chang J."/>
            <person name="Duong T.A."/>
            <person name="Schoeman C."/>
            <person name="Ma X."/>
            <person name="Roodt D."/>
            <person name="Barker N."/>
            <person name="Li Z."/>
            <person name="Van de Peer Y."/>
            <person name="Mizrachi E."/>
        </authorList>
    </citation>
    <scope>NUCLEOTIDE SEQUENCE</scope>
    <source>
        <tissue evidence="14">Young leaves</tissue>
    </source>
</reference>
<evidence type="ECO:0000313" key="14">
    <source>
        <dbReference type="EMBL" id="KAJ4972278.1"/>
    </source>
</evidence>
<dbReference type="GO" id="GO:0043161">
    <property type="term" value="P:proteasome-mediated ubiquitin-dependent protein catabolic process"/>
    <property type="evidence" value="ECO:0007669"/>
    <property type="project" value="InterPro"/>
</dbReference>
<feature type="domain" description="PI31 proteasome regulator N-terminal" evidence="13">
    <location>
        <begin position="16"/>
        <end position="157"/>
    </location>
</feature>
<comment type="similarity">
    <text evidence="3">Belongs to the proteasome inhibitor PI31 family.</text>
</comment>
<dbReference type="Pfam" id="PF08577">
    <property type="entry name" value="PI31_Prot_C"/>
    <property type="match status" value="1"/>
</dbReference>
<evidence type="ECO:0000256" key="10">
    <source>
        <dbReference type="ARBA" id="ARBA00024805"/>
    </source>
</evidence>
<dbReference type="InterPro" id="IPR021625">
    <property type="entry name" value="PI31_Prot_N"/>
</dbReference>
<evidence type="ECO:0000256" key="3">
    <source>
        <dbReference type="ARBA" id="ARBA00006405"/>
    </source>
</evidence>
<dbReference type="InterPro" id="IPR045128">
    <property type="entry name" value="PI31-like"/>
</dbReference>
<dbReference type="EMBL" id="JAMYWD010000005">
    <property type="protein sequence ID" value="KAJ4972278.1"/>
    <property type="molecule type" value="Genomic_DNA"/>
</dbReference>
<dbReference type="PANTHER" id="PTHR13266">
    <property type="entry name" value="PROTEASOME INHIBITOR"/>
    <property type="match status" value="1"/>
</dbReference>
<dbReference type="GO" id="GO:0004866">
    <property type="term" value="F:endopeptidase inhibitor activity"/>
    <property type="evidence" value="ECO:0007669"/>
    <property type="project" value="InterPro"/>
</dbReference>
<keyword evidence="7" id="KW-0256">Endoplasmic reticulum</keyword>
<dbReference type="AlphaFoldDB" id="A0A9Q0KKH2"/>
<dbReference type="GO" id="GO:0005783">
    <property type="term" value="C:endoplasmic reticulum"/>
    <property type="evidence" value="ECO:0007669"/>
    <property type="project" value="UniProtKB-SubCell"/>
</dbReference>
<keyword evidence="4" id="KW-0488">Methylation</keyword>
<evidence type="ECO:0008006" key="16">
    <source>
        <dbReference type="Google" id="ProtNLM"/>
    </source>
</evidence>
<evidence type="ECO:0000256" key="6">
    <source>
        <dbReference type="ARBA" id="ARBA00022553"/>
    </source>
</evidence>
<evidence type="ECO:0000259" key="13">
    <source>
        <dbReference type="Pfam" id="PF11566"/>
    </source>
</evidence>
<evidence type="ECO:0000256" key="2">
    <source>
        <dbReference type="ARBA" id="ARBA00004496"/>
    </source>
</evidence>
<name>A0A9Q0KKH2_9MAGN</name>
<organism evidence="14 15">
    <name type="scientific">Protea cynaroides</name>
    <dbReference type="NCBI Taxonomy" id="273540"/>
    <lineage>
        <taxon>Eukaryota</taxon>
        <taxon>Viridiplantae</taxon>
        <taxon>Streptophyta</taxon>
        <taxon>Embryophyta</taxon>
        <taxon>Tracheophyta</taxon>
        <taxon>Spermatophyta</taxon>
        <taxon>Magnoliopsida</taxon>
        <taxon>Proteales</taxon>
        <taxon>Proteaceae</taxon>
        <taxon>Protea</taxon>
    </lineage>
</organism>
<dbReference type="GO" id="GO:0000502">
    <property type="term" value="C:proteasome complex"/>
    <property type="evidence" value="ECO:0007669"/>
    <property type="project" value="UniProtKB-KW"/>
</dbReference>
<dbReference type="Proteomes" id="UP001141806">
    <property type="component" value="Unassembled WGS sequence"/>
</dbReference>
<evidence type="ECO:0000256" key="7">
    <source>
        <dbReference type="ARBA" id="ARBA00022824"/>
    </source>
</evidence>
<evidence type="ECO:0000259" key="12">
    <source>
        <dbReference type="Pfam" id="PF08577"/>
    </source>
</evidence>
<comment type="subcellular location">
    <subcellularLocation>
        <location evidence="2">Cytoplasm</location>
    </subcellularLocation>
    <subcellularLocation>
        <location evidence="1">Endoplasmic reticulum</location>
    </subcellularLocation>
</comment>
<evidence type="ECO:0000313" key="15">
    <source>
        <dbReference type="Proteomes" id="UP001141806"/>
    </source>
</evidence>
<keyword evidence="9" id="KW-0007">Acetylation</keyword>
<keyword evidence="6" id="KW-0597">Phosphoprotein</keyword>
<dbReference type="GO" id="GO:0070628">
    <property type="term" value="F:proteasome binding"/>
    <property type="evidence" value="ECO:0007669"/>
    <property type="project" value="InterPro"/>
</dbReference>
<dbReference type="InterPro" id="IPR013886">
    <property type="entry name" value="PI31_Prot_C"/>
</dbReference>
<keyword evidence="5" id="KW-0963">Cytoplasm</keyword>
<gene>
    <name evidence="14" type="ORF">NE237_005377</name>
</gene>
<evidence type="ECO:0000256" key="9">
    <source>
        <dbReference type="ARBA" id="ARBA00022990"/>
    </source>
</evidence>
<feature type="region of interest" description="Disordered" evidence="11">
    <location>
        <begin position="157"/>
        <end position="191"/>
    </location>
</feature>
<dbReference type="OrthoDB" id="68090at2759"/>
<keyword evidence="15" id="KW-1185">Reference proteome</keyword>
<comment type="caution">
    <text evidence="14">The sequence shown here is derived from an EMBL/GenBank/DDBJ whole genome shotgun (WGS) entry which is preliminary data.</text>
</comment>
<proteinExistence type="inferred from homology"/>
<feature type="region of interest" description="Disordered" evidence="11">
    <location>
        <begin position="275"/>
        <end position="298"/>
    </location>
</feature>
<evidence type="ECO:0000256" key="11">
    <source>
        <dbReference type="SAM" id="MobiDB-lite"/>
    </source>
</evidence>
<feature type="compositionally biased region" description="Low complexity" evidence="11">
    <location>
        <begin position="157"/>
        <end position="172"/>
    </location>
</feature>
<feature type="domain" description="PI31 proteasome regulator C-terminal" evidence="12">
    <location>
        <begin position="201"/>
        <end position="262"/>
    </location>
</feature>
<evidence type="ECO:0000256" key="1">
    <source>
        <dbReference type="ARBA" id="ARBA00004240"/>
    </source>
</evidence>
<evidence type="ECO:0000256" key="4">
    <source>
        <dbReference type="ARBA" id="ARBA00022481"/>
    </source>
</evidence>
<accession>A0A9Q0KKH2</accession>
<comment type="function">
    <text evidence="10">Plays an important role in control of proteasome function. Inhibits the hydrolysis of protein and peptide substrates by the 20S proteasome. Also inhibits the activation of the proteasome by the proteasome regulatory proteins PA700 and PA28.</text>
</comment>
<dbReference type="Gene3D" id="3.40.1000.30">
    <property type="match status" value="1"/>
</dbReference>
<protein>
    <recommendedName>
        <fullName evidence="16">Proteasome inhibitor PI31 subunit</fullName>
    </recommendedName>
</protein>
<keyword evidence="8" id="KW-0647">Proteasome</keyword>
<dbReference type="PANTHER" id="PTHR13266:SF1">
    <property type="entry name" value="PROTEASOME INHIBITOR PI31 SUBUNIT"/>
    <property type="match status" value="1"/>
</dbReference>
<evidence type="ECO:0000256" key="5">
    <source>
        <dbReference type="ARBA" id="ARBA00022490"/>
    </source>
</evidence>
<dbReference type="Pfam" id="PF11566">
    <property type="entry name" value="PI31_Prot_N"/>
    <property type="match status" value="1"/>
</dbReference>
<evidence type="ECO:0000256" key="8">
    <source>
        <dbReference type="ARBA" id="ARBA00022942"/>
    </source>
</evidence>